<feature type="transmembrane region" description="Helical" evidence="10">
    <location>
        <begin position="12"/>
        <end position="30"/>
    </location>
</feature>
<sequence>MDIFSNIRDSFLTLSYFELTAVFLSILYLLLAIRQNIWCWICAFFSTLIYTILFFDSSLFMSSLLNAYYLIMSFYGFYIWKYGNKENNKVLKISSLSVKTNFKIIISLSLFSLMIGYFMKNYTNASFAYLDSFITIFALATTFMMTRKILENWIYWIFIDSASIYLYFQKEFYFTSVLFLIYTILAIFAFITWKKEMKYEY</sequence>
<feature type="transmembrane region" description="Helical" evidence="10">
    <location>
        <begin position="37"/>
        <end position="55"/>
    </location>
</feature>
<dbReference type="InterPro" id="IPR006419">
    <property type="entry name" value="NMN_transpt_PnuC"/>
</dbReference>
<dbReference type="GO" id="GO:0034257">
    <property type="term" value="F:nicotinamide riboside transmembrane transporter activity"/>
    <property type="evidence" value="ECO:0007669"/>
    <property type="project" value="InterPro"/>
</dbReference>
<keyword evidence="8 10" id="KW-1133">Transmembrane helix</keyword>
<dbReference type="AlphaFoldDB" id="A0A366MQ69"/>
<comment type="subcellular location">
    <subcellularLocation>
        <location evidence="2">Cell membrane</location>
        <topology evidence="2">Multi-pass membrane protein</topology>
    </subcellularLocation>
</comment>
<evidence type="ECO:0000256" key="3">
    <source>
        <dbReference type="ARBA" id="ARBA00006669"/>
    </source>
</evidence>
<feature type="transmembrane region" description="Helical" evidence="10">
    <location>
        <begin position="174"/>
        <end position="193"/>
    </location>
</feature>
<keyword evidence="7 10" id="KW-0812">Transmembrane</keyword>
<evidence type="ECO:0000256" key="4">
    <source>
        <dbReference type="ARBA" id="ARBA00017522"/>
    </source>
</evidence>
<keyword evidence="6" id="KW-1003">Cell membrane</keyword>
<organism evidence="11 12">
    <name type="scientific">Aliarcobacter vitoriensis</name>
    <dbReference type="NCBI Taxonomy" id="2011099"/>
    <lineage>
        <taxon>Bacteria</taxon>
        <taxon>Pseudomonadati</taxon>
        <taxon>Campylobacterota</taxon>
        <taxon>Epsilonproteobacteria</taxon>
        <taxon>Campylobacterales</taxon>
        <taxon>Arcobacteraceae</taxon>
        <taxon>Aliarcobacter</taxon>
    </lineage>
</organism>
<dbReference type="PANTHER" id="PTHR36122">
    <property type="entry name" value="NICOTINAMIDE RIBOSIDE TRANSPORTER PNUC"/>
    <property type="match status" value="1"/>
</dbReference>
<dbReference type="GO" id="GO:0005886">
    <property type="term" value="C:plasma membrane"/>
    <property type="evidence" value="ECO:0007669"/>
    <property type="project" value="UniProtKB-SubCell"/>
</dbReference>
<dbReference type="EMBL" id="PDKB01000027">
    <property type="protein sequence ID" value="RBQ27993.1"/>
    <property type="molecule type" value="Genomic_DNA"/>
</dbReference>
<keyword evidence="5" id="KW-0813">Transport</keyword>
<keyword evidence="12" id="KW-1185">Reference proteome</keyword>
<proteinExistence type="inferred from homology"/>
<evidence type="ECO:0000256" key="2">
    <source>
        <dbReference type="ARBA" id="ARBA00004651"/>
    </source>
</evidence>
<evidence type="ECO:0000256" key="5">
    <source>
        <dbReference type="ARBA" id="ARBA00022448"/>
    </source>
</evidence>
<evidence type="ECO:0000256" key="10">
    <source>
        <dbReference type="SAM" id="Phobius"/>
    </source>
</evidence>
<feature type="transmembrane region" description="Helical" evidence="10">
    <location>
        <begin position="61"/>
        <end position="80"/>
    </location>
</feature>
<feature type="transmembrane region" description="Helical" evidence="10">
    <location>
        <begin position="101"/>
        <end position="119"/>
    </location>
</feature>
<evidence type="ECO:0000256" key="9">
    <source>
        <dbReference type="ARBA" id="ARBA00023136"/>
    </source>
</evidence>
<feature type="transmembrane region" description="Helical" evidence="10">
    <location>
        <begin position="125"/>
        <end position="145"/>
    </location>
</feature>
<dbReference type="Proteomes" id="UP000252669">
    <property type="component" value="Unassembled WGS sequence"/>
</dbReference>
<name>A0A366MQ69_9BACT</name>
<evidence type="ECO:0000256" key="6">
    <source>
        <dbReference type="ARBA" id="ARBA00022475"/>
    </source>
</evidence>
<evidence type="ECO:0000256" key="8">
    <source>
        <dbReference type="ARBA" id="ARBA00022989"/>
    </source>
</evidence>
<gene>
    <name evidence="11" type="ORF">CRU91_11525</name>
</gene>
<accession>A0A366MQ69</accession>
<evidence type="ECO:0000313" key="12">
    <source>
        <dbReference type="Proteomes" id="UP000252669"/>
    </source>
</evidence>
<evidence type="ECO:0000256" key="7">
    <source>
        <dbReference type="ARBA" id="ARBA00022692"/>
    </source>
</evidence>
<dbReference type="OrthoDB" id="9791248at2"/>
<keyword evidence="9 10" id="KW-0472">Membrane</keyword>
<dbReference type="Pfam" id="PF04973">
    <property type="entry name" value="NMN_transporter"/>
    <property type="match status" value="1"/>
</dbReference>
<comment type="function">
    <text evidence="1">Required for nicotinamide riboside transport across the inner membrane.</text>
</comment>
<comment type="caution">
    <text evidence="11">The sequence shown here is derived from an EMBL/GenBank/DDBJ whole genome shotgun (WGS) entry which is preliminary data.</text>
</comment>
<protein>
    <recommendedName>
        <fullName evidence="4">Nicotinamide riboside transporter PnuC</fullName>
    </recommendedName>
</protein>
<dbReference type="PANTHER" id="PTHR36122:SF2">
    <property type="entry name" value="NICOTINAMIDE RIBOSIDE TRANSPORTER PNUC"/>
    <property type="match status" value="1"/>
</dbReference>
<evidence type="ECO:0000313" key="11">
    <source>
        <dbReference type="EMBL" id="RBQ27993.1"/>
    </source>
</evidence>
<dbReference type="NCBIfam" id="TIGR01528">
    <property type="entry name" value="NMN_trans_PnuC"/>
    <property type="match status" value="1"/>
</dbReference>
<evidence type="ECO:0000256" key="1">
    <source>
        <dbReference type="ARBA" id="ARBA00002672"/>
    </source>
</evidence>
<reference evidence="11 12" key="1">
    <citation type="submission" date="2017-10" db="EMBL/GenBank/DDBJ databases">
        <title>Genomics of the genus Arcobacter.</title>
        <authorList>
            <person name="Perez-Cataluna A."/>
            <person name="Figueras M.J."/>
        </authorList>
    </citation>
    <scope>NUCLEOTIDE SEQUENCE [LARGE SCALE GENOMIC DNA]</scope>
    <source>
        <strain evidence="11 12">CECT 9230</strain>
    </source>
</reference>
<comment type="similarity">
    <text evidence="3">Belongs to the nicotinamide ribonucleoside (NR) uptake permease (TC 4.B.1) family.</text>
</comment>